<dbReference type="FunFam" id="3.40.50.720:FF:000311">
    <property type="entry name" value="Ornithine cyclodeaminase"/>
    <property type="match status" value="1"/>
</dbReference>
<evidence type="ECO:0000313" key="5">
    <source>
        <dbReference type="Proteomes" id="UP000188551"/>
    </source>
</evidence>
<proteinExistence type="inferred from homology"/>
<evidence type="ECO:0000313" key="3">
    <source>
        <dbReference type="EMBL" id="OOC02600.1"/>
    </source>
</evidence>
<dbReference type="PANTHER" id="PTHR13812:SF19">
    <property type="entry name" value="KETIMINE REDUCTASE MU-CRYSTALLIN"/>
    <property type="match status" value="1"/>
</dbReference>
<evidence type="ECO:0000313" key="2">
    <source>
        <dbReference type="EMBL" id="EMD25718.1"/>
    </source>
</evidence>
<dbReference type="RefSeq" id="WP_005160068.1">
    <property type="nucleotide sequence ID" value="NZ_ANMG01000042.1"/>
</dbReference>
<name>M2PMH4_9PSEU</name>
<evidence type="ECO:0000256" key="1">
    <source>
        <dbReference type="ARBA" id="ARBA00008903"/>
    </source>
</evidence>
<reference evidence="3 5" key="2">
    <citation type="submission" date="2017-02" db="EMBL/GenBank/DDBJ databases">
        <title>Amycolatopsis azurea DSM 43854 draft genome.</title>
        <authorList>
            <person name="Mayilraj S."/>
        </authorList>
    </citation>
    <scope>NUCLEOTIDE SEQUENCE [LARGE SCALE GENOMIC DNA]</scope>
    <source>
        <strain evidence="3 5">DSM 43854</strain>
    </source>
</reference>
<accession>M2PMH4</accession>
<dbReference type="InterPro" id="IPR003462">
    <property type="entry name" value="ODC_Mu_crystall"/>
</dbReference>
<dbReference type="OrthoDB" id="3814544at2"/>
<comment type="caution">
    <text evidence="2">The sequence shown here is derived from an EMBL/GenBank/DDBJ whole genome shotgun (WGS) entry which is preliminary data.</text>
</comment>
<sequence length="310" mass="32762">MDVVTVGPEEIRSAVSMPAAIDAVRSGFLALRRGEFEMPTRTVLRDGAFLVMSTHHRPTASAMIKTLSLNFSDRVPAIVGTVVWSELGHGRHLVADATEVTRIRTGAVAGVATDLLAPAEARTCTLIGAGGQAADQVRAVHAVRPLTELRVVDHSLERADALAEALGAELRIDTVIAVADADEAVRDMDIVCCATTSSTPLFSPTSLTENAHVNAIGAFRPTMRELPDELLADATVVIDEREAILEEAGEIIHALGSGAIIEDDLVELGDALAAGMGKRTGRTVFKSVGVAMQDWAIASLLAQTFLDQAR</sequence>
<dbReference type="InterPro" id="IPR036291">
    <property type="entry name" value="NAD(P)-bd_dom_sf"/>
</dbReference>
<dbReference type="Proteomes" id="UP000014137">
    <property type="component" value="Unassembled WGS sequence"/>
</dbReference>
<dbReference type="InterPro" id="IPR023401">
    <property type="entry name" value="ODC_N"/>
</dbReference>
<dbReference type="GO" id="GO:0016491">
    <property type="term" value="F:oxidoreductase activity"/>
    <property type="evidence" value="ECO:0007669"/>
    <property type="project" value="UniProtKB-ARBA"/>
</dbReference>
<evidence type="ECO:0000313" key="4">
    <source>
        <dbReference type="Proteomes" id="UP000014137"/>
    </source>
</evidence>
<dbReference type="EMBL" id="ANMG01000042">
    <property type="protein sequence ID" value="EMD25718.1"/>
    <property type="molecule type" value="Genomic_DNA"/>
</dbReference>
<dbReference type="Pfam" id="PF02423">
    <property type="entry name" value="OCD_Mu_crystall"/>
    <property type="match status" value="1"/>
</dbReference>
<dbReference type="SUPFAM" id="SSF51735">
    <property type="entry name" value="NAD(P)-binding Rossmann-fold domains"/>
    <property type="match status" value="1"/>
</dbReference>
<comment type="similarity">
    <text evidence="1">Belongs to the ornithine cyclodeaminase/mu-crystallin family.</text>
</comment>
<protein>
    <submittedName>
        <fullName evidence="2">Ornithine cyclodeaminase</fullName>
    </submittedName>
</protein>
<dbReference type="GO" id="GO:0019752">
    <property type="term" value="P:carboxylic acid metabolic process"/>
    <property type="evidence" value="ECO:0007669"/>
    <property type="project" value="UniProtKB-ARBA"/>
</dbReference>
<organism evidence="2 4">
    <name type="scientific">Amycolatopsis azurea DSM 43854</name>
    <dbReference type="NCBI Taxonomy" id="1238180"/>
    <lineage>
        <taxon>Bacteria</taxon>
        <taxon>Bacillati</taxon>
        <taxon>Actinomycetota</taxon>
        <taxon>Actinomycetes</taxon>
        <taxon>Pseudonocardiales</taxon>
        <taxon>Pseudonocardiaceae</taxon>
        <taxon>Amycolatopsis</taxon>
    </lineage>
</organism>
<reference evidence="2 4" key="1">
    <citation type="submission" date="2012-10" db="EMBL/GenBank/DDBJ databases">
        <title>Genome assembly of Amycolatopsis azurea DSM 43854.</title>
        <authorList>
            <person name="Khatri I."/>
            <person name="Kaur I."/>
            <person name="Subramanian S."/>
            <person name="Mayilraj S."/>
        </authorList>
    </citation>
    <scope>NUCLEOTIDE SEQUENCE [LARGE SCALE GENOMIC DNA]</scope>
    <source>
        <strain evidence="2 4">DSM 43854</strain>
    </source>
</reference>
<dbReference type="PANTHER" id="PTHR13812">
    <property type="entry name" value="KETIMINE REDUCTASE MU-CRYSTALLIN"/>
    <property type="match status" value="1"/>
</dbReference>
<gene>
    <name evidence="3" type="ORF">B0293_31065</name>
    <name evidence="2" type="ORF">C791_4613</name>
</gene>
<dbReference type="Gene3D" id="3.40.50.720">
    <property type="entry name" value="NAD(P)-binding Rossmann-like Domain"/>
    <property type="match status" value="1"/>
</dbReference>
<dbReference type="Gene3D" id="3.30.1780.10">
    <property type="entry name" value="ornithine cyclodeaminase, domain 1"/>
    <property type="match status" value="1"/>
</dbReference>
<dbReference type="PIRSF" id="PIRSF001439">
    <property type="entry name" value="CryM"/>
    <property type="match status" value="1"/>
</dbReference>
<dbReference type="EMBL" id="MUXN01000024">
    <property type="protein sequence ID" value="OOC02600.1"/>
    <property type="molecule type" value="Genomic_DNA"/>
</dbReference>
<keyword evidence="5" id="KW-1185">Reference proteome</keyword>
<dbReference type="GO" id="GO:0005737">
    <property type="term" value="C:cytoplasm"/>
    <property type="evidence" value="ECO:0007669"/>
    <property type="project" value="TreeGrafter"/>
</dbReference>
<dbReference type="Proteomes" id="UP000188551">
    <property type="component" value="Unassembled WGS sequence"/>
</dbReference>
<dbReference type="PATRIC" id="fig|1238180.3.peg.4656"/>
<dbReference type="AlphaFoldDB" id="M2PMH4"/>